<gene>
    <name evidence="2" type="primary">BQ5605_C002g01739</name>
    <name evidence="2" type="ORF">BQ5605_C002G01739</name>
</gene>
<feature type="region of interest" description="Disordered" evidence="1">
    <location>
        <begin position="1"/>
        <end position="61"/>
    </location>
</feature>
<feature type="compositionally biased region" description="Low complexity" evidence="1">
    <location>
        <begin position="30"/>
        <end position="42"/>
    </location>
</feature>
<dbReference type="Proteomes" id="UP000249464">
    <property type="component" value="Unassembled WGS sequence"/>
</dbReference>
<evidence type="ECO:0000256" key="1">
    <source>
        <dbReference type="SAM" id="MobiDB-lite"/>
    </source>
</evidence>
<evidence type="ECO:0000313" key="2">
    <source>
        <dbReference type="EMBL" id="SGY35203.1"/>
    </source>
</evidence>
<name>A0A2X0P2J2_9BASI</name>
<evidence type="ECO:0000313" key="3">
    <source>
        <dbReference type="Proteomes" id="UP000249464"/>
    </source>
</evidence>
<accession>A0A2X0P2J2</accession>
<dbReference type="EMBL" id="FQNC01000041">
    <property type="protein sequence ID" value="SGY35203.1"/>
    <property type="molecule type" value="Genomic_DNA"/>
</dbReference>
<protein>
    <submittedName>
        <fullName evidence="2">BQ5605_C002g01739 protein</fullName>
    </submittedName>
</protein>
<sequence length="61" mass="6279">MGGGRASGVPPRPRRVWRNGGGRCAHAARSSPNASSTGSTSPERPGSTIKKAEKVRIVSHG</sequence>
<proteinExistence type="predicted"/>
<organism evidence="2 3">
    <name type="scientific">Microbotryum silenes-dioicae</name>
    <dbReference type="NCBI Taxonomy" id="796604"/>
    <lineage>
        <taxon>Eukaryota</taxon>
        <taxon>Fungi</taxon>
        <taxon>Dikarya</taxon>
        <taxon>Basidiomycota</taxon>
        <taxon>Pucciniomycotina</taxon>
        <taxon>Microbotryomycetes</taxon>
        <taxon>Microbotryales</taxon>
        <taxon>Microbotryaceae</taxon>
        <taxon>Microbotryum</taxon>
    </lineage>
</organism>
<dbReference type="AlphaFoldDB" id="A0A2X0P2J2"/>
<feature type="compositionally biased region" description="Basic and acidic residues" evidence="1">
    <location>
        <begin position="50"/>
        <end position="61"/>
    </location>
</feature>
<reference evidence="2 3" key="1">
    <citation type="submission" date="2016-11" db="EMBL/GenBank/DDBJ databases">
        <authorList>
            <person name="Jaros S."/>
            <person name="Januszkiewicz K."/>
            <person name="Wedrychowicz H."/>
        </authorList>
    </citation>
    <scope>NUCLEOTIDE SEQUENCE [LARGE SCALE GENOMIC DNA]</scope>
</reference>
<keyword evidence="3" id="KW-1185">Reference proteome</keyword>